<dbReference type="Proteomes" id="UP000480275">
    <property type="component" value="Unassembled WGS sequence"/>
</dbReference>
<dbReference type="EMBL" id="WIXJ01000012">
    <property type="protein sequence ID" value="MQY52562.1"/>
    <property type="molecule type" value="Genomic_DNA"/>
</dbReference>
<dbReference type="InterPro" id="IPR050194">
    <property type="entry name" value="Glycosyltransferase_grp1"/>
</dbReference>
<dbReference type="Gene3D" id="3.40.50.2000">
    <property type="entry name" value="Glycogen Phosphorylase B"/>
    <property type="match status" value="2"/>
</dbReference>
<gene>
    <name evidence="3" type="ORF">GHK24_12340</name>
</gene>
<evidence type="ECO:0000259" key="2">
    <source>
        <dbReference type="Pfam" id="PF13439"/>
    </source>
</evidence>
<sequence>MNIAFLDVTSTVSYGGIQTAIWELARALSDQGHRITIYGGRGNICPEVGGRDIAVHQFSFTPRDRFPNLGTRFRKLAERWSFSRQARNAVIDGNHDWVVLTKPFDFFWPKLLPSTSKTRFAFMSGGTDYMPGDRRLAGGIDAWLACSHFNAWQISSHYKRYPDVMFNGVDVELFHPRQRSDTLRTSLGVREHEVLFAFAGRLAGWKGLSVALNALAHPEMRAYPAKLLLVGKGDALADLQARAAQLGVEDRVIFHAAVPHHDLPQFYASADAGIFPSLADEAFGITIAEAMACGIPALASYNGGIPEVVGNEGSSGLLFPIGDIGACAAAMAKLCADAALRKQLGANARARIVATYTWQMAATRLIDTLRSA</sequence>
<feature type="domain" description="Glycosyltransferase subfamily 4-like N-terminal" evidence="2">
    <location>
        <begin position="14"/>
        <end position="172"/>
    </location>
</feature>
<dbReference type="CDD" id="cd03801">
    <property type="entry name" value="GT4_PimA-like"/>
    <property type="match status" value="1"/>
</dbReference>
<dbReference type="PANTHER" id="PTHR45947:SF3">
    <property type="entry name" value="SULFOQUINOVOSYL TRANSFERASE SQD2"/>
    <property type="match status" value="1"/>
</dbReference>
<organism evidence="3 4">
    <name type="scientific">Rhodocyclus tenuis</name>
    <name type="common">Rhodospirillum tenue</name>
    <dbReference type="NCBI Taxonomy" id="1066"/>
    <lineage>
        <taxon>Bacteria</taxon>
        <taxon>Pseudomonadati</taxon>
        <taxon>Pseudomonadota</taxon>
        <taxon>Betaproteobacteria</taxon>
        <taxon>Rhodocyclales</taxon>
        <taxon>Rhodocyclaceae</taxon>
        <taxon>Rhodocyclus</taxon>
    </lineage>
</organism>
<feature type="domain" description="Glycosyl transferase family 1" evidence="1">
    <location>
        <begin position="182"/>
        <end position="350"/>
    </location>
</feature>
<evidence type="ECO:0000259" key="1">
    <source>
        <dbReference type="Pfam" id="PF00534"/>
    </source>
</evidence>
<comment type="caution">
    <text evidence="3">The sequence shown here is derived from an EMBL/GenBank/DDBJ whole genome shotgun (WGS) entry which is preliminary data.</text>
</comment>
<dbReference type="Pfam" id="PF00534">
    <property type="entry name" value="Glycos_transf_1"/>
    <property type="match status" value="1"/>
</dbReference>
<dbReference type="SUPFAM" id="SSF53756">
    <property type="entry name" value="UDP-Glycosyltransferase/glycogen phosphorylase"/>
    <property type="match status" value="1"/>
</dbReference>
<evidence type="ECO:0000313" key="3">
    <source>
        <dbReference type="EMBL" id="MQY52562.1"/>
    </source>
</evidence>
<protein>
    <submittedName>
        <fullName evidence="3">Glycosyltransferase</fullName>
    </submittedName>
</protein>
<reference evidence="3 4" key="1">
    <citation type="submission" date="2019-10" db="EMBL/GenBank/DDBJ databases">
        <title>Whole-genome sequence of the purple nonsulfur photosynthetic bacterium Rhodocyclus tenuis.</title>
        <authorList>
            <person name="Kyndt J.A."/>
            <person name="Meyer T.E."/>
        </authorList>
    </citation>
    <scope>NUCLEOTIDE SEQUENCE [LARGE SCALE GENOMIC DNA]</scope>
    <source>
        <strain evidence="3 4">DSM 110</strain>
    </source>
</reference>
<dbReference type="InterPro" id="IPR001296">
    <property type="entry name" value="Glyco_trans_1"/>
</dbReference>
<dbReference type="InterPro" id="IPR028098">
    <property type="entry name" value="Glyco_trans_4-like_N"/>
</dbReference>
<dbReference type="AlphaFoldDB" id="A0A6L5K0C4"/>
<accession>A0A6L5K0C4</accession>
<dbReference type="PANTHER" id="PTHR45947">
    <property type="entry name" value="SULFOQUINOVOSYL TRANSFERASE SQD2"/>
    <property type="match status" value="1"/>
</dbReference>
<dbReference type="Pfam" id="PF13439">
    <property type="entry name" value="Glyco_transf_4"/>
    <property type="match status" value="1"/>
</dbReference>
<dbReference type="GO" id="GO:0016758">
    <property type="term" value="F:hexosyltransferase activity"/>
    <property type="evidence" value="ECO:0007669"/>
    <property type="project" value="TreeGrafter"/>
</dbReference>
<name>A0A6L5K0C4_RHOTE</name>
<evidence type="ECO:0000313" key="4">
    <source>
        <dbReference type="Proteomes" id="UP000480275"/>
    </source>
</evidence>
<proteinExistence type="predicted"/>